<dbReference type="Gramene" id="EFJ24522">
    <property type="protein sequence ID" value="EFJ24522"/>
    <property type="gene ID" value="SELMODRAFT_414663"/>
</dbReference>
<name>D8RTI6_SELML</name>
<dbReference type="Proteomes" id="UP000001514">
    <property type="component" value="Unassembled WGS sequence"/>
</dbReference>
<feature type="compositionally biased region" description="Basic and acidic residues" evidence="1">
    <location>
        <begin position="89"/>
        <end position="116"/>
    </location>
</feature>
<keyword evidence="3" id="KW-1185">Reference proteome</keyword>
<dbReference type="EMBL" id="GL377589">
    <property type="protein sequence ID" value="EFJ24522.1"/>
    <property type="molecule type" value="Genomic_DNA"/>
</dbReference>
<dbReference type="AlphaFoldDB" id="D8RTI6"/>
<dbReference type="InParanoid" id="D8RTI6"/>
<evidence type="ECO:0000313" key="2">
    <source>
        <dbReference type="EMBL" id="EFJ24522.1"/>
    </source>
</evidence>
<gene>
    <name evidence="2" type="ORF">SELMODRAFT_414663</name>
</gene>
<protein>
    <submittedName>
        <fullName evidence="2">Uncharacterized protein</fullName>
    </submittedName>
</protein>
<evidence type="ECO:0000313" key="3">
    <source>
        <dbReference type="Proteomes" id="UP000001514"/>
    </source>
</evidence>
<sequence>MGIPGAAMIPVNVMSHGRGGCRYQGTLIGPGGICLAVPRGGESIPESGAANRANAGSLVLELRRGGCCCCHCERDLDLGRHDGTVLEHEEESKELLEEEEFGRSVLEESPERESRTRTNPHRLPLAGMNQAHAWIHRQIDLVAARVGRIPPQKSRRLQDPNGQPWSALLDGATTKLEPSSGCATRNGSSKWWPLVTPPRSCGRMRKISGIASFGAWGGSSDPSSPTFSGPKCRACKGQGKICDGSSMSNSKELQIMDV</sequence>
<accession>D8RTI6</accession>
<dbReference type="HOGENOM" id="CLU_1079270_0_0_1"/>
<proteinExistence type="predicted"/>
<reference evidence="2 3" key="1">
    <citation type="journal article" date="2011" name="Science">
        <title>The Selaginella genome identifies genetic changes associated with the evolution of vascular plants.</title>
        <authorList>
            <person name="Banks J.A."/>
            <person name="Nishiyama T."/>
            <person name="Hasebe M."/>
            <person name="Bowman J.L."/>
            <person name="Gribskov M."/>
            <person name="dePamphilis C."/>
            <person name="Albert V.A."/>
            <person name="Aono N."/>
            <person name="Aoyama T."/>
            <person name="Ambrose B.A."/>
            <person name="Ashton N.W."/>
            <person name="Axtell M.J."/>
            <person name="Barker E."/>
            <person name="Barker M.S."/>
            <person name="Bennetzen J.L."/>
            <person name="Bonawitz N.D."/>
            <person name="Chapple C."/>
            <person name="Cheng C."/>
            <person name="Correa L.G."/>
            <person name="Dacre M."/>
            <person name="DeBarry J."/>
            <person name="Dreyer I."/>
            <person name="Elias M."/>
            <person name="Engstrom E.M."/>
            <person name="Estelle M."/>
            <person name="Feng L."/>
            <person name="Finet C."/>
            <person name="Floyd S.K."/>
            <person name="Frommer W.B."/>
            <person name="Fujita T."/>
            <person name="Gramzow L."/>
            <person name="Gutensohn M."/>
            <person name="Harholt J."/>
            <person name="Hattori M."/>
            <person name="Heyl A."/>
            <person name="Hirai T."/>
            <person name="Hiwatashi Y."/>
            <person name="Ishikawa M."/>
            <person name="Iwata M."/>
            <person name="Karol K.G."/>
            <person name="Koehler B."/>
            <person name="Kolukisaoglu U."/>
            <person name="Kubo M."/>
            <person name="Kurata T."/>
            <person name="Lalonde S."/>
            <person name="Li K."/>
            <person name="Li Y."/>
            <person name="Litt A."/>
            <person name="Lyons E."/>
            <person name="Manning G."/>
            <person name="Maruyama T."/>
            <person name="Michael T.P."/>
            <person name="Mikami K."/>
            <person name="Miyazaki S."/>
            <person name="Morinaga S."/>
            <person name="Murata T."/>
            <person name="Mueller-Roeber B."/>
            <person name="Nelson D.R."/>
            <person name="Obara M."/>
            <person name="Oguri Y."/>
            <person name="Olmstead R.G."/>
            <person name="Onodera N."/>
            <person name="Petersen B.L."/>
            <person name="Pils B."/>
            <person name="Prigge M."/>
            <person name="Rensing S.A."/>
            <person name="Riano-Pachon D.M."/>
            <person name="Roberts A.W."/>
            <person name="Sato Y."/>
            <person name="Scheller H.V."/>
            <person name="Schulz B."/>
            <person name="Schulz C."/>
            <person name="Shakirov E.V."/>
            <person name="Shibagaki N."/>
            <person name="Shinohara N."/>
            <person name="Shippen D.E."/>
            <person name="Soerensen I."/>
            <person name="Sotooka R."/>
            <person name="Sugimoto N."/>
            <person name="Sugita M."/>
            <person name="Sumikawa N."/>
            <person name="Tanurdzic M."/>
            <person name="Theissen G."/>
            <person name="Ulvskov P."/>
            <person name="Wakazuki S."/>
            <person name="Weng J.K."/>
            <person name="Willats W.W."/>
            <person name="Wipf D."/>
            <person name="Wolf P.G."/>
            <person name="Yang L."/>
            <person name="Zimmer A.D."/>
            <person name="Zhu Q."/>
            <person name="Mitros T."/>
            <person name="Hellsten U."/>
            <person name="Loque D."/>
            <person name="Otillar R."/>
            <person name="Salamov A."/>
            <person name="Schmutz J."/>
            <person name="Shapiro H."/>
            <person name="Lindquist E."/>
            <person name="Lucas S."/>
            <person name="Rokhsar D."/>
            <person name="Grigoriev I.V."/>
        </authorList>
    </citation>
    <scope>NUCLEOTIDE SEQUENCE [LARGE SCALE GENOMIC DNA]</scope>
</reference>
<feature type="region of interest" description="Disordered" evidence="1">
    <location>
        <begin position="89"/>
        <end position="123"/>
    </location>
</feature>
<organism evidence="3">
    <name type="scientific">Selaginella moellendorffii</name>
    <name type="common">Spikemoss</name>
    <dbReference type="NCBI Taxonomy" id="88036"/>
    <lineage>
        <taxon>Eukaryota</taxon>
        <taxon>Viridiplantae</taxon>
        <taxon>Streptophyta</taxon>
        <taxon>Embryophyta</taxon>
        <taxon>Tracheophyta</taxon>
        <taxon>Lycopodiopsida</taxon>
        <taxon>Selaginellales</taxon>
        <taxon>Selaginellaceae</taxon>
        <taxon>Selaginella</taxon>
    </lineage>
</organism>
<dbReference type="KEGG" id="smo:SELMODRAFT_414663"/>
<evidence type="ECO:0000256" key="1">
    <source>
        <dbReference type="SAM" id="MobiDB-lite"/>
    </source>
</evidence>